<feature type="compositionally biased region" description="Basic and acidic residues" evidence="1">
    <location>
        <begin position="1"/>
        <end position="10"/>
    </location>
</feature>
<feature type="compositionally biased region" description="Basic and acidic residues" evidence="1">
    <location>
        <begin position="32"/>
        <end position="41"/>
    </location>
</feature>
<accession>A0A6G1EX94</accession>
<evidence type="ECO:0000256" key="1">
    <source>
        <dbReference type="SAM" id="MobiDB-lite"/>
    </source>
</evidence>
<proteinExistence type="predicted"/>
<organism evidence="2 3">
    <name type="scientific">Oryza meyeriana var. granulata</name>
    <dbReference type="NCBI Taxonomy" id="110450"/>
    <lineage>
        <taxon>Eukaryota</taxon>
        <taxon>Viridiplantae</taxon>
        <taxon>Streptophyta</taxon>
        <taxon>Embryophyta</taxon>
        <taxon>Tracheophyta</taxon>
        <taxon>Spermatophyta</taxon>
        <taxon>Magnoliopsida</taxon>
        <taxon>Liliopsida</taxon>
        <taxon>Poales</taxon>
        <taxon>Poaceae</taxon>
        <taxon>BOP clade</taxon>
        <taxon>Oryzoideae</taxon>
        <taxon>Oryzeae</taxon>
        <taxon>Oryzinae</taxon>
        <taxon>Oryza</taxon>
        <taxon>Oryza meyeriana</taxon>
    </lineage>
</organism>
<dbReference type="Proteomes" id="UP000479710">
    <property type="component" value="Unassembled WGS sequence"/>
</dbReference>
<sequence length="69" mass="7567">MTAASRRGDPEANPSQQNPDVAVQASGSRSATHSDHPDREPMMAQVLHMQNRLFERMVANTENFGVAFA</sequence>
<feature type="compositionally biased region" description="Polar residues" evidence="1">
    <location>
        <begin position="13"/>
        <end position="31"/>
    </location>
</feature>
<evidence type="ECO:0000313" key="2">
    <source>
        <dbReference type="EMBL" id="KAF0929256.1"/>
    </source>
</evidence>
<name>A0A6G1EX94_9ORYZ</name>
<keyword evidence="3" id="KW-1185">Reference proteome</keyword>
<protein>
    <submittedName>
        <fullName evidence="2">Uncharacterized protein</fullName>
    </submittedName>
</protein>
<gene>
    <name evidence="2" type="ORF">E2562_018777</name>
</gene>
<dbReference type="EMBL" id="SPHZ02000002">
    <property type="protein sequence ID" value="KAF0929256.1"/>
    <property type="molecule type" value="Genomic_DNA"/>
</dbReference>
<reference evidence="2 3" key="1">
    <citation type="submission" date="2019-11" db="EMBL/GenBank/DDBJ databases">
        <title>Whole genome sequence of Oryza granulata.</title>
        <authorList>
            <person name="Li W."/>
        </authorList>
    </citation>
    <scope>NUCLEOTIDE SEQUENCE [LARGE SCALE GENOMIC DNA]</scope>
    <source>
        <strain evidence="3">cv. Menghai</strain>
        <tissue evidence="2">Leaf</tissue>
    </source>
</reference>
<dbReference type="AlphaFoldDB" id="A0A6G1EX94"/>
<evidence type="ECO:0000313" key="3">
    <source>
        <dbReference type="Proteomes" id="UP000479710"/>
    </source>
</evidence>
<comment type="caution">
    <text evidence="2">The sequence shown here is derived from an EMBL/GenBank/DDBJ whole genome shotgun (WGS) entry which is preliminary data.</text>
</comment>
<feature type="region of interest" description="Disordered" evidence="1">
    <location>
        <begin position="1"/>
        <end position="43"/>
    </location>
</feature>